<dbReference type="AlphaFoldDB" id="A0AA40FZM9"/>
<dbReference type="EMBL" id="JAHYIQ010000011">
    <property type="protein sequence ID" value="KAK1127816.1"/>
    <property type="molecule type" value="Genomic_DNA"/>
</dbReference>
<evidence type="ECO:0000259" key="2">
    <source>
        <dbReference type="PROSITE" id="PS50268"/>
    </source>
</evidence>
<name>A0AA40FZM9_9HYME</name>
<protein>
    <recommendedName>
        <fullName evidence="2">Cadherin domain-containing protein</fullName>
    </recommendedName>
</protein>
<proteinExistence type="predicted"/>
<evidence type="ECO:0000313" key="4">
    <source>
        <dbReference type="Proteomes" id="UP001177670"/>
    </source>
</evidence>
<evidence type="ECO:0000256" key="1">
    <source>
        <dbReference type="PROSITE-ProRule" id="PRU00043"/>
    </source>
</evidence>
<keyword evidence="4" id="KW-1185">Reference proteome</keyword>
<dbReference type="InterPro" id="IPR015919">
    <property type="entry name" value="Cadherin-like_sf"/>
</dbReference>
<evidence type="ECO:0000313" key="3">
    <source>
        <dbReference type="EMBL" id="KAK1127816.1"/>
    </source>
</evidence>
<dbReference type="GO" id="GO:0005509">
    <property type="term" value="F:calcium ion binding"/>
    <property type="evidence" value="ECO:0007669"/>
    <property type="project" value="UniProtKB-UniRule"/>
</dbReference>
<dbReference type="GO" id="GO:0007156">
    <property type="term" value="P:homophilic cell adhesion via plasma membrane adhesion molecules"/>
    <property type="evidence" value="ECO:0007669"/>
    <property type="project" value="InterPro"/>
</dbReference>
<dbReference type="Proteomes" id="UP001177670">
    <property type="component" value="Unassembled WGS sequence"/>
</dbReference>
<gene>
    <name evidence="3" type="ORF">K0M31_003308</name>
</gene>
<dbReference type="GO" id="GO:0016020">
    <property type="term" value="C:membrane"/>
    <property type="evidence" value="ECO:0007669"/>
    <property type="project" value="InterPro"/>
</dbReference>
<feature type="domain" description="Cadherin" evidence="2">
    <location>
        <begin position="2"/>
        <end position="36"/>
    </location>
</feature>
<dbReference type="SUPFAM" id="SSF49313">
    <property type="entry name" value="Cadherin-like"/>
    <property type="match status" value="1"/>
</dbReference>
<comment type="caution">
    <text evidence="3">The sequence shown here is derived from an EMBL/GenBank/DDBJ whole genome shotgun (WGS) entry which is preliminary data.</text>
</comment>
<keyword evidence="1" id="KW-0106">Calcium</keyword>
<dbReference type="PROSITE" id="PS50268">
    <property type="entry name" value="CADHERIN_2"/>
    <property type="match status" value="1"/>
</dbReference>
<dbReference type="InterPro" id="IPR002126">
    <property type="entry name" value="Cadherin-like_dom"/>
</dbReference>
<sequence length="90" mass="10100">MYKLEAMAQDKGFPPLSRMVEVQIDVVDRANNPPVWDHIVYGPIYCKENMAVGAKVVSVKARSVTLLMLRAALHEPALHAISWQYCSCAR</sequence>
<organism evidence="3 4">
    <name type="scientific">Melipona bicolor</name>
    <dbReference type="NCBI Taxonomy" id="60889"/>
    <lineage>
        <taxon>Eukaryota</taxon>
        <taxon>Metazoa</taxon>
        <taxon>Ecdysozoa</taxon>
        <taxon>Arthropoda</taxon>
        <taxon>Hexapoda</taxon>
        <taxon>Insecta</taxon>
        <taxon>Pterygota</taxon>
        <taxon>Neoptera</taxon>
        <taxon>Endopterygota</taxon>
        <taxon>Hymenoptera</taxon>
        <taxon>Apocrita</taxon>
        <taxon>Aculeata</taxon>
        <taxon>Apoidea</taxon>
        <taxon>Anthophila</taxon>
        <taxon>Apidae</taxon>
        <taxon>Melipona</taxon>
    </lineage>
</organism>
<accession>A0AA40FZM9</accession>
<reference evidence="3" key="1">
    <citation type="submission" date="2021-10" db="EMBL/GenBank/DDBJ databases">
        <title>Melipona bicolor Genome sequencing and assembly.</title>
        <authorList>
            <person name="Araujo N.S."/>
            <person name="Arias M.C."/>
        </authorList>
    </citation>
    <scope>NUCLEOTIDE SEQUENCE</scope>
    <source>
        <strain evidence="3">USP_2M_L1-L4_2017</strain>
        <tissue evidence="3">Whole body</tissue>
    </source>
</reference>